<evidence type="ECO:0008006" key="3">
    <source>
        <dbReference type="Google" id="ProtNLM"/>
    </source>
</evidence>
<keyword evidence="2" id="KW-1185">Reference proteome</keyword>
<dbReference type="EMBL" id="QNRK01000059">
    <property type="protein sequence ID" value="RBP01076.1"/>
    <property type="molecule type" value="Genomic_DNA"/>
</dbReference>
<gene>
    <name evidence="1" type="ORF">DFR50_15921</name>
</gene>
<protein>
    <recommendedName>
        <fullName evidence="3">Metal dependent phosphohydrolase</fullName>
    </recommendedName>
</protein>
<sequence length="186" mass="20423">MTDPLDGVRTIVGPTILVRSGAYFDFLAPERSAFTLDDIAHGLSMVCRFAGQCAKFYSVAEHCVHVSRIVPAELALAGLMHDASEAFLGDVSRPLKTLLPQYKAIERRVEAAIFARFGLPFPIPDAVKAADMAMLIAEQHQAMQNHDAWSVEAAPADVKLEFLPPAEAKARFLLRFDWLTRGKVDG</sequence>
<reference evidence="1 2" key="1">
    <citation type="submission" date="2018-06" db="EMBL/GenBank/DDBJ databases">
        <title>Genomic Encyclopedia of Type Strains, Phase IV (KMG-IV): sequencing the most valuable type-strain genomes for metagenomic binning, comparative biology and taxonomic classification.</title>
        <authorList>
            <person name="Goeker M."/>
        </authorList>
    </citation>
    <scope>NUCLEOTIDE SEQUENCE [LARGE SCALE GENOMIC DNA]</scope>
    <source>
        <strain evidence="1 2">DSM 24875</strain>
    </source>
</reference>
<dbReference type="Proteomes" id="UP000253529">
    <property type="component" value="Unassembled WGS sequence"/>
</dbReference>
<dbReference type="OrthoDB" id="1099791at2"/>
<evidence type="ECO:0000313" key="1">
    <source>
        <dbReference type="EMBL" id="RBP01076.1"/>
    </source>
</evidence>
<proteinExistence type="predicted"/>
<dbReference type="RefSeq" id="WP_113893947.1">
    <property type="nucleotide sequence ID" value="NZ_QNRK01000059.1"/>
</dbReference>
<evidence type="ECO:0000313" key="2">
    <source>
        <dbReference type="Proteomes" id="UP000253529"/>
    </source>
</evidence>
<dbReference type="SUPFAM" id="SSF109604">
    <property type="entry name" value="HD-domain/PDEase-like"/>
    <property type="match status" value="1"/>
</dbReference>
<comment type="caution">
    <text evidence="1">The sequence shown here is derived from an EMBL/GenBank/DDBJ whole genome shotgun (WGS) entry which is preliminary data.</text>
</comment>
<accession>A0A366EGD5</accession>
<dbReference type="AlphaFoldDB" id="A0A366EGD5"/>
<dbReference type="Gene3D" id="1.10.3210.10">
    <property type="entry name" value="Hypothetical protein af1432"/>
    <property type="match status" value="1"/>
</dbReference>
<name>A0A366EGD5_9HYPH</name>
<organism evidence="1 2">
    <name type="scientific">Roseiarcus fermentans</name>
    <dbReference type="NCBI Taxonomy" id="1473586"/>
    <lineage>
        <taxon>Bacteria</taxon>
        <taxon>Pseudomonadati</taxon>
        <taxon>Pseudomonadota</taxon>
        <taxon>Alphaproteobacteria</taxon>
        <taxon>Hyphomicrobiales</taxon>
        <taxon>Roseiarcaceae</taxon>
        <taxon>Roseiarcus</taxon>
    </lineage>
</organism>